<evidence type="ECO:0000313" key="2">
    <source>
        <dbReference type="EMBL" id="KAK7033120.1"/>
    </source>
</evidence>
<proteinExistence type="predicted"/>
<organism evidence="2 3">
    <name type="scientific">Favolaschia claudopus</name>
    <dbReference type="NCBI Taxonomy" id="2862362"/>
    <lineage>
        <taxon>Eukaryota</taxon>
        <taxon>Fungi</taxon>
        <taxon>Dikarya</taxon>
        <taxon>Basidiomycota</taxon>
        <taxon>Agaricomycotina</taxon>
        <taxon>Agaricomycetes</taxon>
        <taxon>Agaricomycetidae</taxon>
        <taxon>Agaricales</taxon>
        <taxon>Marasmiineae</taxon>
        <taxon>Mycenaceae</taxon>
        <taxon>Favolaschia</taxon>
    </lineage>
</organism>
<name>A0AAW0C1L5_9AGAR</name>
<accession>A0AAW0C1L5</accession>
<evidence type="ECO:0000256" key="1">
    <source>
        <dbReference type="SAM" id="MobiDB-lite"/>
    </source>
</evidence>
<gene>
    <name evidence="2" type="ORF">R3P38DRAFT_2920828</name>
</gene>
<keyword evidence="3" id="KW-1185">Reference proteome</keyword>
<sequence>MLQRPRPAGSLRSLNPLRVRGIASYSPKVRAFPFKVSPSDAISQLSISSAAGLDPLSRLFVYAGIFPPTQPQRIVPVYFPAWFIDGEVTTQATFSFPDTRPKDGHITSIFLNSYFPGHDMDKISSVSLLSDTLAKSEALPFTPELETQWDTKITCIPFKTTPFSVLDAFQSLHSDQCRPSEHVSFDPSTISIDLFCAYPILIPLYLVQYADETTVVLEAHHESGRIFVERGSDDEMHQFMDQRDDAMDDTVNRLRRQLRDLPGRPSNDGIRRMTQFLDRQSQKIESQIDALAKLVSGPFRYARGSPTPFANIAALTIPPTWTRWNFVHFRDFKRWVDGFQPETLPVARANEMDDPRVRPFTADEVLAVRKFLLAGQERAKAHTLLDSISKIKATGASQDKLKEYVDSVDASREKSTPQWWKEWQKTTQPK</sequence>
<dbReference type="Proteomes" id="UP001362999">
    <property type="component" value="Unassembled WGS sequence"/>
</dbReference>
<feature type="region of interest" description="Disordered" evidence="1">
    <location>
        <begin position="409"/>
        <end position="430"/>
    </location>
</feature>
<comment type="caution">
    <text evidence="2">The sequence shown here is derived from an EMBL/GenBank/DDBJ whole genome shotgun (WGS) entry which is preliminary data.</text>
</comment>
<evidence type="ECO:0000313" key="3">
    <source>
        <dbReference type="Proteomes" id="UP001362999"/>
    </source>
</evidence>
<reference evidence="2 3" key="1">
    <citation type="journal article" date="2024" name="J Genomics">
        <title>Draft genome sequencing and assembly of Favolaschia claudopus CIRM-BRFM 2984 isolated from oak limbs.</title>
        <authorList>
            <person name="Navarro D."/>
            <person name="Drula E."/>
            <person name="Chaduli D."/>
            <person name="Cazenave R."/>
            <person name="Ahrendt S."/>
            <person name="Wang J."/>
            <person name="Lipzen A."/>
            <person name="Daum C."/>
            <person name="Barry K."/>
            <person name="Grigoriev I.V."/>
            <person name="Favel A."/>
            <person name="Rosso M.N."/>
            <person name="Martin F."/>
        </authorList>
    </citation>
    <scope>NUCLEOTIDE SEQUENCE [LARGE SCALE GENOMIC DNA]</scope>
    <source>
        <strain evidence="2 3">CIRM-BRFM 2984</strain>
    </source>
</reference>
<dbReference type="EMBL" id="JAWWNJ010000023">
    <property type="protein sequence ID" value="KAK7033120.1"/>
    <property type="molecule type" value="Genomic_DNA"/>
</dbReference>
<protein>
    <submittedName>
        <fullName evidence="2">Uncharacterized protein</fullName>
    </submittedName>
</protein>
<dbReference type="AlphaFoldDB" id="A0AAW0C1L5"/>